<name>A0A286U5J3_9AGAM</name>
<keyword evidence="4" id="KW-1185">Reference proteome</keyword>
<gene>
    <name evidence="3" type="ORF">PNOK_0939300</name>
</gene>
<dbReference type="InParanoid" id="A0A286U5J3"/>
<evidence type="ECO:0000256" key="2">
    <source>
        <dbReference type="SAM" id="SignalP"/>
    </source>
</evidence>
<keyword evidence="2" id="KW-0732">Signal</keyword>
<comment type="caution">
    <text evidence="3">The sequence shown here is derived from an EMBL/GenBank/DDBJ whole genome shotgun (WGS) entry which is preliminary data.</text>
</comment>
<evidence type="ECO:0000313" key="4">
    <source>
        <dbReference type="Proteomes" id="UP000217199"/>
    </source>
</evidence>
<evidence type="ECO:0000256" key="1">
    <source>
        <dbReference type="SAM" id="MobiDB-lite"/>
    </source>
</evidence>
<protein>
    <recommendedName>
        <fullName evidence="5">Proline-rich</fullName>
    </recommendedName>
</protein>
<feature type="region of interest" description="Disordered" evidence="1">
    <location>
        <begin position="157"/>
        <end position="213"/>
    </location>
</feature>
<sequence>MFCFKSLLFSVLFVTFASAIPLQKRIAQTIADSTKDWEQACLAAGGADKCNPISQTAFTSLLAAGGNCDQQNAADSMIDLAKQLGNDPEMIRLAQLFVQQPRNAPDSLQVPYCQSEPKNAELNGLFHCQFAGSDFTKFSGDQTGNLPLGLSAVNPPGSCPAKTDGPVPDGVQLNTLVQSPGTPEGGNAGATAGSTGAAGDGSGSKESGSSDTTSVAIVSATSVPVATATAATGVAPPGSKPFTLQNGLDAQKGNAEAATLSAGSACTDGEVTCAGADVGQCVGGKIVTTACSGGTQCFVLPLLNKAGTSAACTTEDDASARIAATGATGGITGA</sequence>
<dbReference type="EMBL" id="NBII01000011">
    <property type="protein sequence ID" value="PAV14840.1"/>
    <property type="molecule type" value="Genomic_DNA"/>
</dbReference>
<feature type="chain" id="PRO_5013682448" description="Proline-rich" evidence="2">
    <location>
        <begin position="20"/>
        <end position="334"/>
    </location>
</feature>
<evidence type="ECO:0000313" key="3">
    <source>
        <dbReference type="EMBL" id="PAV14840.1"/>
    </source>
</evidence>
<dbReference type="AlphaFoldDB" id="A0A286U5J3"/>
<feature type="compositionally biased region" description="Polar residues" evidence="1">
    <location>
        <begin position="172"/>
        <end position="181"/>
    </location>
</feature>
<proteinExistence type="predicted"/>
<accession>A0A286U5J3</accession>
<reference evidence="3 4" key="1">
    <citation type="journal article" date="2017" name="Mol. Ecol.">
        <title>Comparative and population genomic landscape of Phellinus noxius: A hypervariable fungus causing root rot in trees.</title>
        <authorList>
            <person name="Chung C.L."/>
            <person name="Lee T.J."/>
            <person name="Akiba M."/>
            <person name="Lee H.H."/>
            <person name="Kuo T.H."/>
            <person name="Liu D."/>
            <person name="Ke H.M."/>
            <person name="Yokoi T."/>
            <person name="Roa M.B."/>
            <person name="Lu M.J."/>
            <person name="Chang Y.Y."/>
            <person name="Ann P.J."/>
            <person name="Tsai J.N."/>
            <person name="Chen C.Y."/>
            <person name="Tzean S.S."/>
            <person name="Ota Y."/>
            <person name="Hattori T."/>
            <person name="Sahashi N."/>
            <person name="Liou R.F."/>
            <person name="Kikuchi T."/>
            <person name="Tsai I.J."/>
        </authorList>
    </citation>
    <scope>NUCLEOTIDE SEQUENCE [LARGE SCALE GENOMIC DNA]</scope>
    <source>
        <strain evidence="3 4">FFPRI411160</strain>
    </source>
</reference>
<organism evidence="3 4">
    <name type="scientific">Pyrrhoderma noxium</name>
    <dbReference type="NCBI Taxonomy" id="2282107"/>
    <lineage>
        <taxon>Eukaryota</taxon>
        <taxon>Fungi</taxon>
        <taxon>Dikarya</taxon>
        <taxon>Basidiomycota</taxon>
        <taxon>Agaricomycotina</taxon>
        <taxon>Agaricomycetes</taxon>
        <taxon>Hymenochaetales</taxon>
        <taxon>Hymenochaetaceae</taxon>
        <taxon>Pyrrhoderma</taxon>
    </lineage>
</organism>
<feature type="compositionally biased region" description="Low complexity" evidence="1">
    <location>
        <begin position="204"/>
        <end position="213"/>
    </location>
</feature>
<dbReference type="Proteomes" id="UP000217199">
    <property type="component" value="Unassembled WGS sequence"/>
</dbReference>
<evidence type="ECO:0008006" key="5">
    <source>
        <dbReference type="Google" id="ProtNLM"/>
    </source>
</evidence>
<feature type="signal peptide" evidence="2">
    <location>
        <begin position="1"/>
        <end position="19"/>
    </location>
</feature>
<dbReference type="OrthoDB" id="2362516at2759"/>